<feature type="region of interest" description="Disordered" evidence="1">
    <location>
        <begin position="1"/>
        <end position="37"/>
    </location>
</feature>
<gene>
    <name evidence="2" type="ORF">EV379_1217</name>
</gene>
<evidence type="ECO:0000313" key="2">
    <source>
        <dbReference type="EMBL" id="RZU64906.1"/>
    </source>
</evidence>
<keyword evidence="3" id="KW-1185">Reference proteome</keyword>
<name>A0A4V2GAM9_9MICO</name>
<reference evidence="2 3" key="1">
    <citation type="submission" date="2019-02" db="EMBL/GenBank/DDBJ databases">
        <title>Sequencing the genomes of 1000 actinobacteria strains.</title>
        <authorList>
            <person name="Klenk H.-P."/>
        </authorList>
    </citation>
    <scope>NUCLEOTIDE SEQUENCE [LARGE SCALE GENOMIC DNA]</scope>
    <source>
        <strain evidence="2 3">DSM 18319</strain>
    </source>
</reference>
<proteinExistence type="predicted"/>
<comment type="caution">
    <text evidence="2">The sequence shown here is derived from an EMBL/GenBank/DDBJ whole genome shotgun (WGS) entry which is preliminary data.</text>
</comment>
<protein>
    <submittedName>
        <fullName evidence="2">Uncharacterized protein</fullName>
    </submittedName>
</protein>
<dbReference type="AlphaFoldDB" id="A0A4V2GAM9"/>
<dbReference type="EMBL" id="SHLC01000001">
    <property type="protein sequence ID" value="RZU64906.1"/>
    <property type="molecule type" value="Genomic_DNA"/>
</dbReference>
<evidence type="ECO:0000313" key="3">
    <source>
        <dbReference type="Proteomes" id="UP000291483"/>
    </source>
</evidence>
<dbReference type="Proteomes" id="UP000291483">
    <property type="component" value="Unassembled WGS sequence"/>
</dbReference>
<organism evidence="2 3">
    <name type="scientific">Microterricola gilva</name>
    <dbReference type="NCBI Taxonomy" id="393267"/>
    <lineage>
        <taxon>Bacteria</taxon>
        <taxon>Bacillati</taxon>
        <taxon>Actinomycetota</taxon>
        <taxon>Actinomycetes</taxon>
        <taxon>Micrococcales</taxon>
        <taxon>Microbacteriaceae</taxon>
        <taxon>Microterricola</taxon>
    </lineage>
</organism>
<sequence length="37" mass="4244">MTRTDAAYDDTDAFDRGGDPRRAEVGDLEERWEALNE</sequence>
<evidence type="ECO:0000256" key="1">
    <source>
        <dbReference type="SAM" id="MobiDB-lite"/>
    </source>
</evidence>
<feature type="compositionally biased region" description="Basic and acidic residues" evidence="1">
    <location>
        <begin position="13"/>
        <end position="37"/>
    </location>
</feature>
<accession>A0A4V2GAM9</accession>